<evidence type="ECO:0000313" key="1">
    <source>
        <dbReference type="EMBL" id="KAH7981116.1"/>
    </source>
</evidence>
<comment type="caution">
    <text evidence="1">The sequence shown here is derived from an EMBL/GenBank/DDBJ whole genome shotgun (WGS) entry which is preliminary data.</text>
</comment>
<proteinExistence type="predicted"/>
<gene>
    <name evidence="1" type="ORF">HPB49_021737</name>
</gene>
<keyword evidence="2" id="KW-1185">Reference proteome</keyword>
<name>A0ACB8E3J9_DERSI</name>
<evidence type="ECO:0000313" key="2">
    <source>
        <dbReference type="Proteomes" id="UP000821865"/>
    </source>
</evidence>
<dbReference type="EMBL" id="CM023470">
    <property type="protein sequence ID" value="KAH7981116.1"/>
    <property type="molecule type" value="Genomic_DNA"/>
</dbReference>
<accession>A0ACB8E3J9</accession>
<sequence>MMTTEIIRELGEDPDKVCSHEEHIVLKLENPWPNSTSSSSSSTLPELPKGLSHNGDGRLITTTADAFVENHSFLCEHRVVGALFAGCASFAKCRPLGAAAQAVLSNVQTLVIVHNRDFVRTLVDLFRSVEVLVLHHDMRLQMPEDEWGDIGGAPPQLKRLIGSTPALGTHNLFLSAATICGLLGDCPYLCELQTSLHEILSPANPLVSMLLAGRPSLLTTWSLILGADVERLDGTTGVVWDITPGHMVQANMFFRSLRRIQVTTTHSQTIAAIGIFEQLTDVSLMFIAQGTLCSFQGLVENTLKRLQLKHLSLKFVKDVSLLAVAEHWPRLQTLSLAECSVVDYDIDDILPGSFAGLVKLRLGSEITIRTLEVLLGATRRLVSLQLEGDLLVTSFVIRSSLGSLPRLERLVLGTKQSLPALILTGNDLRYLIKALPALQYVATDSYDLRVFFENYMPWVTLGWGQCTTCAAEFPRVDETQREFWQKAVTPCKRRK</sequence>
<protein>
    <submittedName>
        <fullName evidence="1">Uncharacterized protein</fullName>
    </submittedName>
</protein>
<organism evidence="1 2">
    <name type="scientific">Dermacentor silvarum</name>
    <name type="common">Tick</name>
    <dbReference type="NCBI Taxonomy" id="543639"/>
    <lineage>
        <taxon>Eukaryota</taxon>
        <taxon>Metazoa</taxon>
        <taxon>Ecdysozoa</taxon>
        <taxon>Arthropoda</taxon>
        <taxon>Chelicerata</taxon>
        <taxon>Arachnida</taxon>
        <taxon>Acari</taxon>
        <taxon>Parasitiformes</taxon>
        <taxon>Ixodida</taxon>
        <taxon>Ixodoidea</taxon>
        <taxon>Ixodidae</taxon>
        <taxon>Rhipicephalinae</taxon>
        <taxon>Dermacentor</taxon>
    </lineage>
</organism>
<reference evidence="1" key="1">
    <citation type="submission" date="2020-05" db="EMBL/GenBank/DDBJ databases">
        <title>Large-scale comparative analyses of tick genomes elucidate their genetic diversity and vector capacities.</title>
        <authorList>
            <person name="Jia N."/>
            <person name="Wang J."/>
            <person name="Shi W."/>
            <person name="Du L."/>
            <person name="Sun Y."/>
            <person name="Zhan W."/>
            <person name="Jiang J."/>
            <person name="Wang Q."/>
            <person name="Zhang B."/>
            <person name="Ji P."/>
            <person name="Sakyi L.B."/>
            <person name="Cui X."/>
            <person name="Yuan T."/>
            <person name="Jiang B."/>
            <person name="Yang W."/>
            <person name="Lam T.T.-Y."/>
            <person name="Chang Q."/>
            <person name="Ding S."/>
            <person name="Wang X."/>
            <person name="Zhu J."/>
            <person name="Ruan X."/>
            <person name="Zhao L."/>
            <person name="Wei J."/>
            <person name="Que T."/>
            <person name="Du C."/>
            <person name="Cheng J."/>
            <person name="Dai P."/>
            <person name="Han X."/>
            <person name="Huang E."/>
            <person name="Gao Y."/>
            <person name="Liu J."/>
            <person name="Shao H."/>
            <person name="Ye R."/>
            <person name="Li L."/>
            <person name="Wei W."/>
            <person name="Wang X."/>
            <person name="Wang C."/>
            <person name="Yang T."/>
            <person name="Huo Q."/>
            <person name="Li W."/>
            <person name="Guo W."/>
            <person name="Chen H."/>
            <person name="Zhou L."/>
            <person name="Ni X."/>
            <person name="Tian J."/>
            <person name="Zhou Y."/>
            <person name="Sheng Y."/>
            <person name="Liu T."/>
            <person name="Pan Y."/>
            <person name="Xia L."/>
            <person name="Li J."/>
            <person name="Zhao F."/>
            <person name="Cao W."/>
        </authorList>
    </citation>
    <scope>NUCLEOTIDE SEQUENCE</scope>
    <source>
        <strain evidence="1">Dsil-2018</strain>
    </source>
</reference>
<dbReference type="Proteomes" id="UP000821865">
    <property type="component" value="Chromosome 1"/>
</dbReference>